<reference evidence="7 8" key="1">
    <citation type="submission" date="2016-07" db="EMBL/GenBank/DDBJ databases">
        <title>Pervasive Adenine N6-methylation of Active Genes in Fungi.</title>
        <authorList>
            <consortium name="DOE Joint Genome Institute"/>
            <person name="Mondo S.J."/>
            <person name="Dannebaum R.O."/>
            <person name="Kuo R.C."/>
            <person name="Labutti K."/>
            <person name="Haridas S."/>
            <person name="Kuo A."/>
            <person name="Salamov A."/>
            <person name="Ahrendt S.R."/>
            <person name="Lipzen A."/>
            <person name="Sullivan W."/>
            <person name="Andreopoulos W.B."/>
            <person name="Clum A."/>
            <person name="Lindquist E."/>
            <person name="Daum C."/>
            <person name="Ramamoorthy G.K."/>
            <person name="Gryganskyi A."/>
            <person name="Culley D."/>
            <person name="Magnuson J.K."/>
            <person name="James T.Y."/>
            <person name="O'Malley M.A."/>
            <person name="Stajich J.E."/>
            <person name="Spatafora J.W."/>
            <person name="Visel A."/>
            <person name="Grigoriev I.V."/>
        </authorList>
    </citation>
    <scope>NUCLEOTIDE SEQUENCE [LARGE SCALE GENOMIC DNA]</scope>
    <source>
        <strain evidence="7 8">NRRL 3301</strain>
    </source>
</reference>
<dbReference type="GO" id="GO:0003884">
    <property type="term" value="F:D-amino-acid oxidase activity"/>
    <property type="evidence" value="ECO:0007669"/>
    <property type="project" value="InterPro"/>
</dbReference>
<evidence type="ECO:0000256" key="5">
    <source>
        <dbReference type="ARBA" id="ARBA00023002"/>
    </source>
</evidence>
<sequence>MPALPNVHVIGANVDGLTTAVLLLQQGYRVTLVANAFPGDKDYQPGWFNTHWQTSATASDTITQPEDDLTSFRMLWKLAQVKAKEAGLTIISAEHIDESNPPDHHHFSGPWWKNAVPSFHWMPKHHLPEDVQQAYNYTTVLIRPARYLVWLQAQFLTLGGRRKRVTLDKLMDVAKENDQLMMVVNCCPNLDPPFSKTQPSDEMVQQWTIRASQIRKALHIKRQNQDLYLTPQMNGTVLVGAKGSASFATVHDLLHQLKRYCPELSWGKGVSDKDVVSAQPDVTPTQHRCSRVENQYLVTPLGTKISVTHNYGHQGYQSSWGASKRVVQLVNDAYTHLQHEPKAITRLLSRL</sequence>
<name>A0A1X2GRI5_9FUNG</name>
<dbReference type="AlphaFoldDB" id="A0A1X2GRI5"/>
<dbReference type="OrthoDB" id="2015447at2759"/>
<dbReference type="GO" id="GO:0005737">
    <property type="term" value="C:cytoplasm"/>
    <property type="evidence" value="ECO:0007669"/>
    <property type="project" value="TreeGrafter"/>
</dbReference>
<dbReference type="Gene3D" id="3.30.9.10">
    <property type="entry name" value="D-Amino Acid Oxidase, subunit A, domain 2"/>
    <property type="match status" value="1"/>
</dbReference>
<dbReference type="Pfam" id="PF01266">
    <property type="entry name" value="DAO"/>
    <property type="match status" value="1"/>
</dbReference>
<comment type="caution">
    <text evidence="7">The sequence shown here is derived from an EMBL/GenBank/DDBJ whole genome shotgun (WGS) entry which is preliminary data.</text>
</comment>
<dbReference type="PANTHER" id="PTHR11530">
    <property type="entry name" value="D-AMINO ACID OXIDASE"/>
    <property type="match status" value="1"/>
</dbReference>
<dbReference type="Proteomes" id="UP000242146">
    <property type="component" value="Unassembled WGS sequence"/>
</dbReference>
<keyword evidence="8" id="KW-1185">Reference proteome</keyword>
<comment type="similarity">
    <text evidence="2">Belongs to the DAMOX/DASOX family.</text>
</comment>
<dbReference type="GO" id="GO:0071949">
    <property type="term" value="F:FAD binding"/>
    <property type="evidence" value="ECO:0007669"/>
    <property type="project" value="InterPro"/>
</dbReference>
<protein>
    <recommendedName>
        <fullName evidence="6">FAD dependent oxidoreductase domain-containing protein</fullName>
    </recommendedName>
</protein>
<evidence type="ECO:0000256" key="1">
    <source>
        <dbReference type="ARBA" id="ARBA00001974"/>
    </source>
</evidence>
<accession>A0A1X2GRI5</accession>
<evidence type="ECO:0000313" key="7">
    <source>
        <dbReference type="EMBL" id="ORX59729.1"/>
    </source>
</evidence>
<evidence type="ECO:0000256" key="4">
    <source>
        <dbReference type="ARBA" id="ARBA00022827"/>
    </source>
</evidence>
<dbReference type="EMBL" id="MCGT01000005">
    <property type="protein sequence ID" value="ORX59729.1"/>
    <property type="molecule type" value="Genomic_DNA"/>
</dbReference>
<evidence type="ECO:0000259" key="6">
    <source>
        <dbReference type="Pfam" id="PF01266"/>
    </source>
</evidence>
<keyword evidence="4" id="KW-0274">FAD</keyword>
<dbReference type="InterPro" id="IPR023209">
    <property type="entry name" value="DAO"/>
</dbReference>
<proteinExistence type="inferred from homology"/>
<evidence type="ECO:0000256" key="2">
    <source>
        <dbReference type="ARBA" id="ARBA00006730"/>
    </source>
</evidence>
<dbReference type="InterPro" id="IPR006076">
    <property type="entry name" value="FAD-dep_OxRdtase"/>
</dbReference>
<keyword evidence="5" id="KW-0560">Oxidoreductase</keyword>
<dbReference type="GO" id="GO:0019478">
    <property type="term" value="P:D-amino acid catabolic process"/>
    <property type="evidence" value="ECO:0007669"/>
    <property type="project" value="TreeGrafter"/>
</dbReference>
<dbReference type="Gene3D" id="3.40.50.720">
    <property type="entry name" value="NAD(P)-binding Rossmann-like Domain"/>
    <property type="match status" value="1"/>
</dbReference>
<comment type="cofactor">
    <cofactor evidence="1">
        <name>FAD</name>
        <dbReference type="ChEBI" id="CHEBI:57692"/>
    </cofactor>
</comment>
<evidence type="ECO:0000256" key="3">
    <source>
        <dbReference type="ARBA" id="ARBA00022630"/>
    </source>
</evidence>
<dbReference type="PANTHER" id="PTHR11530:SF11">
    <property type="entry name" value="D-ASPARTATE OXIDASE"/>
    <property type="match status" value="1"/>
</dbReference>
<keyword evidence="3" id="KW-0285">Flavoprotein</keyword>
<feature type="domain" description="FAD dependent oxidoreductase" evidence="6">
    <location>
        <begin position="7"/>
        <end position="329"/>
    </location>
</feature>
<gene>
    <name evidence="7" type="ORF">DM01DRAFT_1381262</name>
</gene>
<organism evidence="7 8">
    <name type="scientific">Hesseltinella vesiculosa</name>
    <dbReference type="NCBI Taxonomy" id="101127"/>
    <lineage>
        <taxon>Eukaryota</taxon>
        <taxon>Fungi</taxon>
        <taxon>Fungi incertae sedis</taxon>
        <taxon>Mucoromycota</taxon>
        <taxon>Mucoromycotina</taxon>
        <taxon>Mucoromycetes</taxon>
        <taxon>Mucorales</taxon>
        <taxon>Cunninghamellaceae</taxon>
        <taxon>Hesseltinella</taxon>
    </lineage>
</organism>
<evidence type="ECO:0000313" key="8">
    <source>
        <dbReference type="Proteomes" id="UP000242146"/>
    </source>
</evidence>
<dbReference type="STRING" id="101127.A0A1X2GRI5"/>
<dbReference type="SUPFAM" id="SSF51971">
    <property type="entry name" value="Nucleotide-binding domain"/>
    <property type="match status" value="1"/>
</dbReference>